<keyword evidence="1" id="KW-0540">Nuclease</keyword>
<dbReference type="eggNOG" id="ENOG502Z7V5">
    <property type="taxonomic scope" value="Bacteria"/>
</dbReference>
<comment type="catalytic activity">
    <reaction evidence="1">
        <text>Endonucleolytic cleavage of DNA to give specific double-stranded fragments with terminal 5'-phosphates.</text>
        <dbReference type="EC" id="3.1.21.4"/>
    </reaction>
</comment>
<proteinExistence type="inferred from homology"/>
<dbReference type="GO" id="GO:0009036">
    <property type="term" value="F:type II site-specific deoxyribonuclease activity"/>
    <property type="evidence" value="ECO:0007669"/>
    <property type="project" value="UniProtKB-UniRule"/>
</dbReference>
<dbReference type="STRING" id="411461.DORFOR_01976"/>
<comment type="function">
    <text evidence="1">A P subtype restriction enzyme that recognizes the double-stranded unmethylated sequence 5'-GATC-3'.</text>
</comment>
<comment type="caution">
    <text evidence="3">The sequence shown here is derived from an EMBL/GenBank/DDBJ whole genome shotgun (WGS) entry which is preliminary data.</text>
</comment>
<keyword evidence="1" id="KW-0378">Hydrolase</keyword>
<organism evidence="3 4">
    <name type="scientific">Dorea formicigenerans ATCC 27755</name>
    <dbReference type="NCBI Taxonomy" id="411461"/>
    <lineage>
        <taxon>Bacteria</taxon>
        <taxon>Bacillati</taxon>
        <taxon>Bacillota</taxon>
        <taxon>Clostridia</taxon>
        <taxon>Lachnospirales</taxon>
        <taxon>Lachnospiraceae</taxon>
        <taxon>Dorea</taxon>
    </lineage>
</organism>
<reference evidence="3 4" key="1">
    <citation type="submission" date="2007-10" db="EMBL/GenBank/DDBJ databases">
        <title>Draft genome sequence of Dorea formicigenerans(ATCC 27755).</title>
        <authorList>
            <person name="Sudarsanam P."/>
            <person name="Ley R."/>
            <person name="Guruge J."/>
            <person name="Turnbaugh P.J."/>
            <person name="Mahowald M."/>
            <person name="Liep D."/>
            <person name="Gordon J."/>
        </authorList>
    </citation>
    <scope>NUCLEOTIDE SEQUENCE [LARGE SCALE GENOMIC DNA]</scope>
    <source>
        <strain evidence="3 4">ATCC 27755</strain>
    </source>
</reference>
<dbReference type="REBASE" id="32804">
    <property type="entry name" value="DfoORF1972P"/>
</dbReference>
<dbReference type="Proteomes" id="UP000005359">
    <property type="component" value="Unassembled WGS sequence"/>
</dbReference>
<dbReference type="Pfam" id="PF04556">
    <property type="entry name" value="DpnII"/>
    <property type="match status" value="1"/>
</dbReference>
<comment type="similarity">
    <text evidence="1">Belongs to the DpnII type II restriction endonuclease family.</text>
</comment>
<dbReference type="PaxDb" id="411461-DORFOR_01976"/>
<evidence type="ECO:0000313" key="3">
    <source>
        <dbReference type="EMBL" id="EDR46753.1"/>
    </source>
</evidence>
<dbReference type="InterPro" id="IPR007637">
    <property type="entry name" value="Restrct_endonuc_II_DpnII-like"/>
</dbReference>
<dbReference type="AlphaFoldDB" id="B0G6J2"/>
<evidence type="ECO:0000256" key="1">
    <source>
        <dbReference type="PIRNR" id="PIRNR016080"/>
    </source>
</evidence>
<dbReference type="RefSeq" id="WP_005333570.1">
    <property type="nucleotide sequence ID" value="NZ_AAXA02000014.1"/>
</dbReference>
<protein>
    <recommendedName>
        <fullName evidence="1">Type-2 restriction enzyme</fullName>
        <ecNumber evidence="1">3.1.21.4</ecNumber>
    </recommendedName>
</protein>
<sequence length="285" mass="32932">MRDFDEWLSKFRASISSYDYYIDFEKVVKNVEEIKVELNILNSLIGSKNIEEEFEAIVKKYPETLKCVPLLLAVRGNEIYAQDEDGAFLYNFKTMNYDVEQYKVFMRKTGLFDMIANHLVNNLVDYALGIETGLDSNGRKNRGGHQMEDFVEKYIVAAGFKKNVNYFKEMYLKDIEAKWNIDLSALSNQGKAAKRFDFVIKTDKMIYGIETNFYGGGGSKLNETARSYKMLSQEADTIDGFTFVWFTDGIGWKSARGNLRETFEVLDTIYSIDDMENGIMLELFL</sequence>
<dbReference type="GO" id="GO:0003677">
    <property type="term" value="F:DNA binding"/>
    <property type="evidence" value="ECO:0007669"/>
    <property type="project" value="UniProtKB-UniRule"/>
</dbReference>
<dbReference type="InterPro" id="IPR021191">
    <property type="entry name" value="Restrct_endonuc_II_DpnII"/>
</dbReference>
<dbReference type="EMBL" id="AAXA02000014">
    <property type="protein sequence ID" value="EDR46753.1"/>
    <property type="molecule type" value="Genomic_DNA"/>
</dbReference>
<keyword evidence="1" id="KW-0680">Restriction system</keyword>
<dbReference type="EC" id="3.1.21.4" evidence="1"/>
<dbReference type="PIRSF" id="PIRSF016080">
    <property type="entry name" value="Restrict_endonuc_II_DpmII"/>
    <property type="match status" value="1"/>
</dbReference>
<accession>B0G6J2</accession>
<feature type="domain" description="Restriction endonuclease type II DpnII-like" evidence="2">
    <location>
        <begin position="3"/>
        <end position="280"/>
    </location>
</feature>
<evidence type="ECO:0000313" key="4">
    <source>
        <dbReference type="Proteomes" id="UP000005359"/>
    </source>
</evidence>
<name>B0G6J2_9FIRM</name>
<dbReference type="GO" id="GO:0009307">
    <property type="term" value="P:DNA restriction-modification system"/>
    <property type="evidence" value="ECO:0007669"/>
    <property type="project" value="UniProtKB-UniRule"/>
</dbReference>
<evidence type="ECO:0000259" key="2">
    <source>
        <dbReference type="Pfam" id="PF04556"/>
    </source>
</evidence>
<reference evidence="3 4" key="2">
    <citation type="submission" date="2007-10" db="EMBL/GenBank/DDBJ databases">
        <authorList>
            <person name="Fulton L."/>
            <person name="Clifton S."/>
            <person name="Fulton B."/>
            <person name="Xu J."/>
            <person name="Minx P."/>
            <person name="Pepin K.H."/>
            <person name="Johnson M."/>
            <person name="Thiruvilangam P."/>
            <person name="Bhonagiri V."/>
            <person name="Nash W.E."/>
            <person name="Wang C."/>
            <person name="Mardis E.R."/>
            <person name="Wilson R.K."/>
        </authorList>
    </citation>
    <scope>NUCLEOTIDE SEQUENCE [LARGE SCALE GENOMIC DNA]</scope>
    <source>
        <strain evidence="3 4">ATCC 27755</strain>
    </source>
</reference>
<keyword evidence="1 3" id="KW-0255">Endonuclease</keyword>
<gene>
    <name evidence="3" type="ORF">DORFOR_01976</name>
</gene>
<dbReference type="GeneID" id="92865300"/>